<dbReference type="InterPro" id="IPR036691">
    <property type="entry name" value="Endo/exonu/phosph_ase_sf"/>
</dbReference>
<feature type="transmembrane region" description="Helical" evidence="5">
    <location>
        <begin position="264"/>
        <end position="285"/>
    </location>
</feature>
<dbReference type="GO" id="GO:0016020">
    <property type="term" value="C:membrane"/>
    <property type="evidence" value="ECO:0007669"/>
    <property type="project" value="UniProtKB-SubCell"/>
</dbReference>
<evidence type="ECO:0000256" key="5">
    <source>
        <dbReference type="SAM" id="Phobius"/>
    </source>
</evidence>
<evidence type="ECO:0000259" key="6">
    <source>
        <dbReference type="Pfam" id="PF03372"/>
    </source>
</evidence>
<feature type="non-terminal residue" evidence="7">
    <location>
        <position position="1"/>
    </location>
</feature>
<dbReference type="SUPFAM" id="SSF56219">
    <property type="entry name" value="DNase I-like"/>
    <property type="match status" value="1"/>
</dbReference>
<sequence>LLDAFVIQQLALKGIRAHLCLVVFWVGIGLGFNVFIFLRHGAVAGVEWCSGYILEWLLSLDNLFVFHLIFQLYKTPSQVVHKALFLGIIGAVVCRLAFFAVVRQLLDFVSWLRIAFGFFLVWSGIQAAQEEEESEAVDTTSVQALRWLLGNQLLDNYGKDAGSLVMWIDGKMFFTLMLPVVCCLEITDVVFALDSVSAKAAQIPDYWVSVSSSILAMFALRAMFFVVQDFVSMFEMLKYGLCCILVFIGIELMISDYVVLPPQAVCVVILSVFIISIVGSAALHSHGEAGELLQSPMDRDFAFPSLGCWIVNAGVSVSISTVVPTAYDEEDESSLCLDFGTSSEVQEKRGRLPDASGWSDTMVPLPWLHAVDESEMVSEVIVKEIAILTNAGERAGRTCESSKVLTQVVVPASSNPVGVFQSHRYDDMRQGSPLVFGRLWLLAVYQAQDAVPAVVSDVFSLLCPTYAVKWKEQQGLGTDGTSNWSARWPVMRDILQQGRFDVLCLQEVEVTELESIVADLGSEYQANYFKHARRPPDGLLIAVKRSTFKEAQWKVGEYQGFAVGGVDLEHPCGAKVRVVNGHMKGGRPAQLQAFADFASAESSADVEILTADFNEDFAEQGRSEGIIRCPFAQDDRRHYFTLSRALDLPQVSRPPNKQEEGQSSGKGKIDYIWVRERTKEFQAALVSDPLSRRAIIDSHRSCDVTGDWPSDHGCEAFSVQLRPRL</sequence>
<dbReference type="PANTHER" id="PTHR30238">
    <property type="entry name" value="MEMBRANE BOUND PREDICTED REDOX MODULATOR"/>
    <property type="match status" value="1"/>
</dbReference>
<feature type="transmembrane region" description="Helical" evidence="5">
    <location>
        <begin position="19"/>
        <end position="38"/>
    </location>
</feature>
<comment type="subcellular location">
    <subcellularLocation>
        <location evidence="1">Membrane</location>
        <topology evidence="1">Multi-pass membrane protein</topology>
    </subcellularLocation>
</comment>
<evidence type="ECO:0000313" key="8">
    <source>
        <dbReference type="Proteomes" id="UP000604046"/>
    </source>
</evidence>
<evidence type="ECO:0000256" key="3">
    <source>
        <dbReference type="ARBA" id="ARBA00022989"/>
    </source>
</evidence>
<protein>
    <recommendedName>
        <fullName evidence="6">Endonuclease/exonuclease/phosphatase domain-containing protein</fullName>
    </recommendedName>
</protein>
<keyword evidence="8" id="KW-1185">Reference proteome</keyword>
<organism evidence="7 8">
    <name type="scientific">Symbiodinium natans</name>
    <dbReference type="NCBI Taxonomy" id="878477"/>
    <lineage>
        <taxon>Eukaryota</taxon>
        <taxon>Sar</taxon>
        <taxon>Alveolata</taxon>
        <taxon>Dinophyceae</taxon>
        <taxon>Suessiales</taxon>
        <taxon>Symbiodiniaceae</taxon>
        <taxon>Symbiodinium</taxon>
    </lineage>
</organism>
<keyword evidence="2 5" id="KW-0812">Transmembrane</keyword>
<evidence type="ECO:0000256" key="2">
    <source>
        <dbReference type="ARBA" id="ARBA00022692"/>
    </source>
</evidence>
<feature type="transmembrane region" description="Helical" evidence="5">
    <location>
        <begin position="206"/>
        <end position="227"/>
    </location>
</feature>
<dbReference type="Pfam" id="PF03372">
    <property type="entry name" value="Exo_endo_phos"/>
    <property type="match status" value="1"/>
</dbReference>
<reference evidence="7" key="1">
    <citation type="submission" date="2021-02" db="EMBL/GenBank/DDBJ databases">
        <authorList>
            <person name="Dougan E. K."/>
            <person name="Rhodes N."/>
            <person name="Thang M."/>
            <person name="Chan C."/>
        </authorList>
    </citation>
    <scope>NUCLEOTIDE SEQUENCE</scope>
</reference>
<evidence type="ECO:0000256" key="4">
    <source>
        <dbReference type="ARBA" id="ARBA00023136"/>
    </source>
</evidence>
<dbReference type="Pfam" id="PF03741">
    <property type="entry name" value="TerC"/>
    <property type="match status" value="1"/>
</dbReference>
<dbReference type="AlphaFoldDB" id="A0A812L394"/>
<feature type="transmembrane region" description="Helical" evidence="5">
    <location>
        <begin position="82"/>
        <end position="102"/>
    </location>
</feature>
<keyword evidence="4 5" id="KW-0472">Membrane</keyword>
<name>A0A812L394_9DINO</name>
<dbReference type="InterPro" id="IPR005496">
    <property type="entry name" value="Integral_membrane_TerC"/>
</dbReference>
<dbReference type="Proteomes" id="UP000604046">
    <property type="component" value="Unassembled WGS sequence"/>
</dbReference>
<feature type="transmembrane region" description="Helical" evidence="5">
    <location>
        <begin position="50"/>
        <end position="70"/>
    </location>
</feature>
<evidence type="ECO:0000313" key="7">
    <source>
        <dbReference type="EMBL" id="CAE7237444.1"/>
    </source>
</evidence>
<dbReference type="Gene3D" id="3.60.10.10">
    <property type="entry name" value="Endonuclease/exonuclease/phosphatase"/>
    <property type="match status" value="1"/>
</dbReference>
<dbReference type="InterPro" id="IPR005135">
    <property type="entry name" value="Endo/exonuclease/phosphatase"/>
</dbReference>
<dbReference type="OrthoDB" id="432962at2759"/>
<dbReference type="EMBL" id="CAJNDS010000848">
    <property type="protein sequence ID" value="CAE7237444.1"/>
    <property type="molecule type" value="Genomic_DNA"/>
</dbReference>
<accession>A0A812L394</accession>
<feature type="domain" description="Endonuclease/exonuclease/phosphatase" evidence="6">
    <location>
        <begin position="492"/>
        <end position="712"/>
    </location>
</feature>
<dbReference type="GO" id="GO:0003824">
    <property type="term" value="F:catalytic activity"/>
    <property type="evidence" value="ECO:0007669"/>
    <property type="project" value="InterPro"/>
</dbReference>
<feature type="transmembrane region" description="Helical" evidence="5">
    <location>
        <begin position="173"/>
        <end position="194"/>
    </location>
</feature>
<evidence type="ECO:0000256" key="1">
    <source>
        <dbReference type="ARBA" id="ARBA00004141"/>
    </source>
</evidence>
<keyword evidence="3 5" id="KW-1133">Transmembrane helix</keyword>
<dbReference type="PANTHER" id="PTHR30238:SF0">
    <property type="entry name" value="THYLAKOID MEMBRANE PROTEIN TERC, CHLOROPLASTIC"/>
    <property type="match status" value="1"/>
</dbReference>
<comment type="caution">
    <text evidence="7">The sequence shown here is derived from an EMBL/GenBank/DDBJ whole genome shotgun (WGS) entry which is preliminary data.</text>
</comment>
<gene>
    <name evidence="7" type="ORF">SNAT2548_LOCUS10329</name>
</gene>
<feature type="transmembrane region" description="Helical" evidence="5">
    <location>
        <begin position="239"/>
        <end position="258"/>
    </location>
</feature>
<proteinExistence type="predicted"/>
<feature type="transmembrane region" description="Helical" evidence="5">
    <location>
        <begin position="108"/>
        <end position="125"/>
    </location>
</feature>